<protein>
    <submittedName>
        <fullName evidence="1">Uncharacterized protein</fullName>
    </submittedName>
</protein>
<organism evidence="1 2">
    <name type="scientific">Diploptera punctata</name>
    <name type="common">Pacific beetle cockroach</name>
    <dbReference type="NCBI Taxonomy" id="6984"/>
    <lineage>
        <taxon>Eukaryota</taxon>
        <taxon>Metazoa</taxon>
        <taxon>Ecdysozoa</taxon>
        <taxon>Arthropoda</taxon>
        <taxon>Hexapoda</taxon>
        <taxon>Insecta</taxon>
        <taxon>Pterygota</taxon>
        <taxon>Neoptera</taxon>
        <taxon>Polyneoptera</taxon>
        <taxon>Dictyoptera</taxon>
        <taxon>Blattodea</taxon>
        <taxon>Blaberoidea</taxon>
        <taxon>Blaberidae</taxon>
        <taxon>Diplopterinae</taxon>
        <taxon>Diploptera</taxon>
    </lineage>
</organism>
<proteinExistence type="predicted"/>
<accession>A0AAD8EGL0</accession>
<keyword evidence="2" id="KW-1185">Reference proteome</keyword>
<dbReference type="AlphaFoldDB" id="A0AAD8EGL0"/>
<sequence length="83" mass="9117">NLILYIHFMSIDDRGKSVEILLVSEAEAVAGGVAKMPCDISPPIPGDKVYLIIWYKEGAASPIYRKYAAQSADNLKSLFTVNE</sequence>
<feature type="non-terminal residue" evidence="1">
    <location>
        <position position="1"/>
    </location>
</feature>
<evidence type="ECO:0000313" key="1">
    <source>
        <dbReference type="EMBL" id="KAJ9589139.1"/>
    </source>
</evidence>
<reference evidence="1" key="2">
    <citation type="submission" date="2023-05" db="EMBL/GenBank/DDBJ databases">
        <authorList>
            <person name="Fouks B."/>
        </authorList>
    </citation>
    <scope>NUCLEOTIDE SEQUENCE</scope>
    <source>
        <strain evidence="1">Stay&amp;Tobe</strain>
        <tissue evidence="1">Testes</tissue>
    </source>
</reference>
<gene>
    <name evidence="1" type="ORF">L9F63_017559</name>
</gene>
<name>A0AAD8EGL0_DIPPU</name>
<evidence type="ECO:0000313" key="2">
    <source>
        <dbReference type="Proteomes" id="UP001233999"/>
    </source>
</evidence>
<reference evidence="1" key="1">
    <citation type="journal article" date="2023" name="IScience">
        <title>Live-bearing cockroach genome reveals convergent evolutionary mechanisms linked to viviparity in insects and beyond.</title>
        <authorList>
            <person name="Fouks B."/>
            <person name="Harrison M.C."/>
            <person name="Mikhailova A.A."/>
            <person name="Marchal E."/>
            <person name="English S."/>
            <person name="Carruthers M."/>
            <person name="Jennings E.C."/>
            <person name="Chiamaka E.L."/>
            <person name="Frigard R.A."/>
            <person name="Pippel M."/>
            <person name="Attardo G.M."/>
            <person name="Benoit J.B."/>
            <person name="Bornberg-Bauer E."/>
            <person name="Tobe S.S."/>
        </authorList>
    </citation>
    <scope>NUCLEOTIDE SEQUENCE</scope>
    <source>
        <strain evidence="1">Stay&amp;Tobe</strain>
    </source>
</reference>
<feature type="non-terminal residue" evidence="1">
    <location>
        <position position="83"/>
    </location>
</feature>
<comment type="caution">
    <text evidence="1">The sequence shown here is derived from an EMBL/GenBank/DDBJ whole genome shotgun (WGS) entry which is preliminary data.</text>
</comment>
<dbReference type="Proteomes" id="UP001233999">
    <property type="component" value="Unassembled WGS sequence"/>
</dbReference>
<dbReference type="EMBL" id="JASPKZ010005273">
    <property type="protein sequence ID" value="KAJ9589139.1"/>
    <property type="molecule type" value="Genomic_DNA"/>
</dbReference>